<gene>
    <name evidence="2" type="ORF">H3V53_33005</name>
</gene>
<proteinExistence type="predicted"/>
<dbReference type="EMBL" id="JACFYJ010000085">
    <property type="protein sequence ID" value="MEI6001799.1"/>
    <property type="molecule type" value="Genomic_DNA"/>
</dbReference>
<feature type="transmembrane region" description="Helical" evidence="1">
    <location>
        <begin position="6"/>
        <end position="24"/>
    </location>
</feature>
<comment type="caution">
    <text evidence="2">The sequence shown here is derived from an EMBL/GenBank/DDBJ whole genome shotgun (WGS) entry which is preliminary data.</text>
</comment>
<protein>
    <submittedName>
        <fullName evidence="2">Uncharacterized protein</fullName>
    </submittedName>
</protein>
<accession>A0ABU8J2A2</accession>
<keyword evidence="1" id="KW-1133">Transmembrane helix</keyword>
<dbReference type="Proteomes" id="UP001386437">
    <property type="component" value="Unassembled WGS sequence"/>
</dbReference>
<evidence type="ECO:0000313" key="2">
    <source>
        <dbReference type="EMBL" id="MEI6001799.1"/>
    </source>
</evidence>
<evidence type="ECO:0000313" key="3">
    <source>
        <dbReference type="Proteomes" id="UP001386437"/>
    </source>
</evidence>
<reference evidence="2 3" key="1">
    <citation type="journal article" date="2022" name="Arch. Microbiol.">
        <title>Paraburkholderia bengalensis sp. nov. isolated from roots of Oryza sativa, IR64.</title>
        <authorList>
            <person name="Nag P."/>
            <person name="Mondal N."/>
            <person name="Sarkar J."/>
            <person name="Das S."/>
        </authorList>
    </citation>
    <scope>NUCLEOTIDE SEQUENCE [LARGE SCALE GENOMIC DNA]</scope>
    <source>
        <strain evidence="2 3">IR64_4_BI</strain>
    </source>
</reference>
<keyword evidence="1" id="KW-0812">Transmembrane</keyword>
<keyword evidence="3" id="KW-1185">Reference proteome</keyword>
<organism evidence="2 3">
    <name type="scientific">Paraburkholderia bengalensis</name>
    <dbReference type="NCBI Taxonomy" id="2747562"/>
    <lineage>
        <taxon>Bacteria</taxon>
        <taxon>Pseudomonadati</taxon>
        <taxon>Pseudomonadota</taxon>
        <taxon>Betaproteobacteria</taxon>
        <taxon>Burkholderiales</taxon>
        <taxon>Burkholderiaceae</taxon>
        <taxon>Paraburkholderia</taxon>
    </lineage>
</organism>
<name>A0ABU8J2A2_9BURK</name>
<sequence>MAGGDFFWLGAAPLVVLPFVARYLPESLEFLIEKGRPGDARSLARRLGIPGAAIDATAYGRGARGVLAQAGAPLPWNFYAFAAVGVAAGIMLMLVPASTPDGQSAN</sequence>
<feature type="transmembrane region" description="Helical" evidence="1">
    <location>
        <begin position="78"/>
        <end position="97"/>
    </location>
</feature>
<dbReference type="RefSeq" id="WP_336601479.1">
    <property type="nucleotide sequence ID" value="NZ_JACFYJ010000085.1"/>
</dbReference>
<keyword evidence="1" id="KW-0472">Membrane</keyword>
<evidence type="ECO:0000256" key="1">
    <source>
        <dbReference type="SAM" id="Phobius"/>
    </source>
</evidence>